<comment type="caution">
    <text evidence="2">The sequence shown here is derived from an EMBL/GenBank/DDBJ whole genome shotgun (WGS) entry which is preliminary data.</text>
</comment>
<sequence length="149" mass="16918">METKRSTFATSFYIKRSAVRNRDGKAPIMVKISVDGDDKAVGTKLFVTPDLWENGKAKGKSAEANEINGQLKEVSARLTNHYHRILREEDFVTAEKLRNAFLGVGVMENCILKDFGNMNREFGAMVEKGQRAKSTYNKYLAVYNHFKTF</sequence>
<feature type="non-terminal residue" evidence="2">
    <location>
        <position position="149"/>
    </location>
</feature>
<organism evidence="2">
    <name type="scientific">Bacteroides ovatus</name>
    <dbReference type="NCBI Taxonomy" id="28116"/>
    <lineage>
        <taxon>Bacteria</taxon>
        <taxon>Pseudomonadati</taxon>
        <taxon>Bacteroidota</taxon>
        <taxon>Bacteroidia</taxon>
        <taxon>Bacteroidales</taxon>
        <taxon>Bacteroidaceae</taxon>
        <taxon>Bacteroides</taxon>
    </lineage>
</organism>
<feature type="domain" description="Arm DNA-binding" evidence="1">
    <location>
        <begin position="21"/>
        <end position="97"/>
    </location>
</feature>
<proteinExistence type="predicted"/>
<gene>
    <name evidence="2" type="ORF">F3D60_32990</name>
</gene>
<dbReference type="InterPro" id="IPR035386">
    <property type="entry name" value="Arm-DNA-bind_5"/>
</dbReference>
<dbReference type="EMBL" id="VWKO01000659">
    <property type="protein sequence ID" value="KAA4014025.1"/>
    <property type="molecule type" value="Genomic_DNA"/>
</dbReference>
<protein>
    <submittedName>
        <fullName evidence="2">Site-specific integrase</fullName>
    </submittedName>
</protein>
<reference evidence="2" key="1">
    <citation type="journal article" date="2019" name="Nat. Med.">
        <title>A library of human gut bacterial isolates paired with longitudinal multiomics data enables mechanistic microbiome research.</title>
        <authorList>
            <person name="Poyet M."/>
            <person name="Groussin M."/>
            <person name="Gibbons S.M."/>
            <person name="Avila-Pacheco J."/>
            <person name="Jiang X."/>
            <person name="Kearney S.M."/>
            <person name="Perrotta A.R."/>
            <person name="Berdy B."/>
            <person name="Zhao S."/>
            <person name="Lieberman T.D."/>
            <person name="Swanson P.K."/>
            <person name="Smith M."/>
            <person name="Roesemann S."/>
            <person name="Alexander J.E."/>
            <person name="Rich S.A."/>
            <person name="Livny J."/>
            <person name="Vlamakis H."/>
            <person name="Clish C."/>
            <person name="Bullock K."/>
            <person name="Deik A."/>
            <person name="Scott J."/>
            <person name="Pierce K.A."/>
            <person name="Xavier R.J."/>
            <person name="Alm E.J."/>
        </authorList>
    </citation>
    <scope>NUCLEOTIDE SEQUENCE</scope>
    <source>
        <strain evidence="2">BIOML-A147</strain>
    </source>
</reference>
<evidence type="ECO:0000259" key="1">
    <source>
        <dbReference type="Pfam" id="PF17293"/>
    </source>
</evidence>
<accession>A0A641RBT4</accession>
<name>A0A641RBT4_BACOV</name>
<dbReference type="Pfam" id="PF17293">
    <property type="entry name" value="Arm-DNA-bind_5"/>
    <property type="match status" value="1"/>
</dbReference>
<dbReference type="AlphaFoldDB" id="A0A641RBT4"/>
<evidence type="ECO:0000313" key="2">
    <source>
        <dbReference type="EMBL" id="KAA4014025.1"/>
    </source>
</evidence>